<comment type="caution">
    <text evidence="1">The sequence shown here is derived from an EMBL/GenBank/DDBJ whole genome shotgun (WGS) entry which is preliminary data.</text>
</comment>
<keyword evidence="2" id="KW-1185">Reference proteome</keyword>
<gene>
    <name evidence="1" type="ORF">ACFFGH_21030</name>
</gene>
<evidence type="ECO:0000313" key="1">
    <source>
        <dbReference type="EMBL" id="MFC0680327.1"/>
    </source>
</evidence>
<organism evidence="1 2">
    <name type="scientific">Lysobacter korlensis</name>
    <dbReference type="NCBI Taxonomy" id="553636"/>
    <lineage>
        <taxon>Bacteria</taxon>
        <taxon>Pseudomonadati</taxon>
        <taxon>Pseudomonadota</taxon>
        <taxon>Gammaproteobacteria</taxon>
        <taxon>Lysobacterales</taxon>
        <taxon>Lysobacteraceae</taxon>
        <taxon>Lysobacter</taxon>
    </lineage>
</organism>
<dbReference type="Proteomes" id="UP001589896">
    <property type="component" value="Unassembled WGS sequence"/>
</dbReference>
<evidence type="ECO:0000313" key="2">
    <source>
        <dbReference type="Proteomes" id="UP001589896"/>
    </source>
</evidence>
<reference evidence="1 2" key="1">
    <citation type="submission" date="2024-09" db="EMBL/GenBank/DDBJ databases">
        <authorList>
            <person name="Sun Q."/>
            <person name="Mori K."/>
        </authorList>
    </citation>
    <scope>NUCLEOTIDE SEQUENCE [LARGE SCALE GENOMIC DNA]</scope>
    <source>
        <strain evidence="1 2">KCTC 23076</strain>
    </source>
</reference>
<proteinExistence type="predicted"/>
<dbReference type="CDD" id="cd00719">
    <property type="entry name" value="GIY-YIG_SF"/>
    <property type="match status" value="1"/>
</dbReference>
<protein>
    <submittedName>
        <fullName evidence="1">GIY-YIG nuclease family protein</fullName>
    </submittedName>
</protein>
<name>A0ABV6RTM0_9GAMM</name>
<dbReference type="EMBL" id="JBHLTG010000005">
    <property type="protein sequence ID" value="MFC0680327.1"/>
    <property type="molecule type" value="Genomic_DNA"/>
</dbReference>
<accession>A0ABV6RTM0</accession>
<sequence length="331" mass="36437">MTFEDRAVAAPPELRFTEHVIEDGASLALMLPASESRTGIYWLDFADGYSYVGQSVAVRSRLATHRRRWADAVRVKFAPCAAEDLDRLEVAAIRHAESLRVNLRNKLLTGRPGGGQDTIVEVREGVSLALPWDRARRGGLEIGTLPTPTEAEQARFARLQQRTGWEHLAAATSVLIREAVPAPTLSQRALWTVSALPSTGQTEGSHRMLTLSAGRLEILRVHEVTGGAAVERWAWLNLTEEREPEANRILERIIALGYDPNEAVTFPDYGSIADVAAVGVELRDLPALVREQTVLDAVYRLVVTAMRQGSAPLGRHHNQALANELLLRASR</sequence>
<dbReference type="RefSeq" id="WP_386671965.1">
    <property type="nucleotide sequence ID" value="NZ_JBHLTG010000005.1"/>
</dbReference>